<evidence type="ECO:0000313" key="3">
    <source>
        <dbReference type="Proteomes" id="UP000001064"/>
    </source>
</evidence>
<proteinExistence type="predicted"/>
<dbReference type="Proteomes" id="UP000001064">
    <property type="component" value="Unassembled WGS sequence"/>
</dbReference>
<name>F0Z6A6_DICPU</name>
<dbReference type="VEuPathDB" id="AmoebaDB:DICPUDRAFT_73937"/>
<dbReference type="EMBL" id="GL870941">
    <property type="protein sequence ID" value="EGC40570.1"/>
    <property type="molecule type" value="Genomic_DNA"/>
</dbReference>
<accession>F0Z6A6</accession>
<evidence type="ECO:0000256" key="1">
    <source>
        <dbReference type="SAM" id="MobiDB-lite"/>
    </source>
</evidence>
<dbReference type="OrthoDB" id="10654782at2759"/>
<feature type="compositionally biased region" description="Basic and acidic residues" evidence="1">
    <location>
        <begin position="8"/>
        <end position="29"/>
    </location>
</feature>
<reference evidence="3" key="1">
    <citation type="journal article" date="2011" name="Genome Biol.">
        <title>Comparative genomics of the social amoebae Dictyostelium discoideum and Dictyostelium purpureum.</title>
        <authorList>
            <consortium name="US DOE Joint Genome Institute (JGI-PGF)"/>
            <person name="Sucgang R."/>
            <person name="Kuo A."/>
            <person name="Tian X."/>
            <person name="Salerno W."/>
            <person name="Parikh A."/>
            <person name="Feasley C.L."/>
            <person name="Dalin E."/>
            <person name="Tu H."/>
            <person name="Huang E."/>
            <person name="Barry K."/>
            <person name="Lindquist E."/>
            <person name="Shapiro H."/>
            <person name="Bruce D."/>
            <person name="Schmutz J."/>
            <person name="Salamov A."/>
            <person name="Fey P."/>
            <person name="Gaudet P."/>
            <person name="Anjard C."/>
            <person name="Babu M.M."/>
            <person name="Basu S."/>
            <person name="Bushmanova Y."/>
            <person name="van der Wel H."/>
            <person name="Katoh-Kurasawa M."/>
            <person name="Dinh C."/>
            <person name="Coutinho P.M."/>
            <person name="Saito T."/>
            <person name="Elias M."/>
            <person name="Schaap P."/>
            <person name="Kay R.R."/>
            <person name="Henrissat B."/>
            <person name="Eichinger L."/>
            <person name="Rivero F."/>
            <person name="Putnam N.H."/>
            <person name="West C.M."/>
            <person name="Loomis W.F."/>
            <person name="Chisholm R.L."/>
            <person name="Shaulsky G."/>
            <person name="Strassmann J.E."/>
            <person name="Queller D.C."/>
            <person name="Kuspa A."/>
            <person name="Grigoriev I.V."/>
        </authorList>
    </citation>
    <scope>NUCLEOTIDE SEQUENCE [LARGE SCALE GENOMIC DNA]</scope>
    <source>
        <strain evidence="3">QSDP1</strain>
    </source>
</reference>
<dbReference type="InterPro" id="IPR051904">
    <property type="entry name" value="UPF0746_actin_org"/>
</dbReference>
<organism evidence="2 3">
    <name type="scientific">Dictyostelium purpureum</name>
    <name type="common">Slime mold</name>
    <dbReference type="NCBI Taxonomy" id="5786"/>
    <lineage>
        <taxon>Eukaryota</taxon>
        <taxon>Amoebozoa</taxon>
        <taxon>Evosea</taxon>
        <taxon>Eumycetozoa</taxon>
        <taxon>Dictyostelia</taxon>
        <taxon>Dictyosteliales</taxon>
        <taxon>Dictyosteliaceae</taxon>
        <taxon>Dictyostelium</taxon>
    </lineage>
</organism>
<gene>
    <name evidence="2" type="ORF">DICPUDRAFT_73937</name>
</gene>
<dbReference type="GeneID" id="10503373"/>
<dbReference type="InParanoid" id="F0Z6A6"/>
<keyword evidence="3" id="KW-1185">Reference proteome</keyword>
<protein>
    <submittedName>
        <fullName evidence="2">Uncharacterized protein</fullName>
    </submittedName>
</protein>
<dbReference type="PANTHER" id="PTHR32488:SF76">
    <property type="entry name" value="ANKYRIN REPEAT-CONTAINING PROTEIN-RELATED"/>
    <property type="match status" value="1"/>
</dbReference>
<feature type="region of interest" description="Disordered" evidence="1">
    <location>
        <begin position="1"/>
        <end position="29"/>
    </location>
</feature>
<dbReference type="eggNOG" id="ENOG502S90T">
    <property type="taxonomic scope" value="Eukaryota"/>
</dbReference>
<sequence length="835" mass="99235">MNNKRLKRNNDDVIKQETAPKEPSEEESDKNILDEYEEFLRSGVDDWTSLNLKRFANKIGLEIKSGSKLSIHDKISQFILHKKSLLKENQPTNQFKDEQPPLKITEGIEKVEVLFWKIFRNKFLYNVIFSNFKFSQVFNYQRLYSVNYIFSNYNNAQEIVRDKVKSGSYLLFHKKKSQYHENGFQFMFKNIGHNDNPDQIKENELFYSKIFKNYTKYEEESNIIQFCISCGNVQALKLLNSSMESIRRVIENKFLPFNIKTFKDLKMAQYLQSVGLDIRYEIAKFQFYEIYKSPFKLKDIIEIIQFSIKMRPELSSKFENIEKSTNFTSDQLNSTLIELLEIHSDILVKDEAVTDEINSLKYQILQIVDFYYSNIPSIKPKPQIYYLLFKDKMEIGEKLLKNIKYRLYTEYGDFINFLKYKIDPEFFLNFIKNVLCINNNVFDYIFQNIAKNSNIQLLELVLNELSEIVLIKKKNLILQCLVSTEILDYLYTNYQKIFFSNQDQEFLFFKSIPVLEHFGKIMKRDSRKITLLNYQAPLFDFYYQENSNGDILLNLNKIVCNPDICTIDPNASLESFSYRIVEELKRNDYSQDLLVSVLNSFKFSTFNLELIPIEHPMKIQRFAYWLIRNIKKINSMPYLFYISNKITNSNTSITKPIVQDTIQLRFNKEIHLKLLYIVGDYDKIFEMENLKIEDYQDLIDGFENNFLIHQTNYFNSLITPAFVDQIFSKIYDNKIFKESSFNLNHFLLDQIIRVGNLPILKHLALNYSFLFKKVSSSNPNGMDAMFLKELLIDSIKMNYLEIPQLLSNYINLTKKEIESIGNPNDYIWLKYNQEK</sequence>
<evidence type="ECO:0000313" key="2">
    <source>
        <dbReference type="EMBL" id="EGC40570.1"/>
    </source>
</evidence>
<dbReference type="KEGG" id="dpp:DICPUDRAFT_73937"/>
<dbReference type="PANTHER" id="PTHR32488">
    <property type="entry name" value="UPF0746 PROTEIN DDB_G0280785-RELATED"/>
    <property type="match status" value="1"/>
</dbReference>
<dbReference type="RefSeq" id="XP_003282906.1">
    <property type="nucleotide sequence ID" value="XM_003282858.1"/>
</dbReference>
<dbReference type="AlphaFoldDB" id="F0Z6A6"/>